<comment type="caution">
    <text evidence="2">The sequence shown here is derived from an EMBL/GenBank/DDBJ whole genome shotgun (WGS) entry which is preliminary data.</text>
</comment>
<dbReference type="AlphaFoldDB" id="A0A5R9GUP4"/>
<evidence type="ECO:0000313" key="2">
    <source>
        <dbReference type="EMBL" id="TLS67937.1"/>
    </source>
</evidence>
<dbReference type="CDD" id="cd07177">
    <property type="entry name" value="terB_like"/>
    <property type="match status" value="1"/>
</dbReference>
<proteinExistence type="predicted"/>
<dbReference type="SUPFAM" id="SSF158682">
    <property type="entry name" value="TerB-like"/>
    <property type="match status" value="1"/>
</dbReference>
<name>A0A5R9GUP4_9PROT</name>
<dbReference type="InterPro" id="IPR007791">
    <property type="entry name" value="DjlA_N"/>
</dbReference>
<evidence type="ECO:0000259" key="1">
    <source>
        <dbReference type="Pfam" id="PF05099"/>
    </source>
</evidence>
<dbReference type="Pfam" id="PF05099">
    <property type="entry name" value="TerB"/>
    <property type="match status" value="1"/>
</dbReference>
<keyword evidence="3" id="KW-1185">Reference proteome</keyword>
<feature type="domain" description="Co-chaperone DjlA N-terminal" evidence="1">
    <location>
        <begin position="22"/>
        <end position="125"/>
    </location>
</feature>
<dbReference type="Proteomes" id="UP000306585">
    <property type="component" value="Unassembled WGS sequence"/>
</dbReference>
<sequence>MFFNLFKHNLTTVELQDLISKFLMHMVWVDGKADPKELEIVVRVLTHDYHTDPRMVRREIETFNPRKSSLNAIADKLRTNLPVSERIQLLRDIWAIALTHAGPLTYERELFYRAARHLGIPDNEFLERCIKVKSSH</sequence>
<accession>A0A5R9GUP4</accession>
<evidence type="ECO:0000313" key="3">
    <source>
        <dbReference type="Proteomes" id="UP000306585"/>
    </source>
</evidence>
<dbReference type="RefSeq" id="WP_138238834.1">
    <property type="nucleotide sequence ID" value="NZ_VBRY01000004.1"/>
</dbReference>
<reference evidence="2 3" key="1">
    <citation type="journal article" date="2019" name="Appl. Environ. Microbiol.">
        <title>Environmental Evidence and Genomic Insight of Iron-oxidizing Bacteria Preference Towards More Corrosion Resistant Stainless Steel at Higher Salinities.</title>
        <authorList>
            <person name="Garrison C.E."/>
            <person name="Price K.A."/>
            <person name="Field E.K."/>
        </authorList>
    </citation>
    <scope>NUCLEOTIDE SEQUENCE [LARGE SCALE GENOMIC DNA]</scope>
    <source>
        <strain evidence="2 3">P3</strain>
    </source>
</reference>
<dbReference type="Gene3D" id="1.10.3680.10">
    <property type="entry name" value="TerB-like"/>
    <property type="match status" value="1"/>
</dbReference>
<dbReference type="InterPro" id="IPR029024">
    <property type="entry name" value="TerB-like"/>
</dbReference>
<protein>
    <submittedName>
        <fullName evidence="2">TerB family tellurite resistance protein</fullName>
    </submittedName>
</protein>
<gene>
    <name evidence="2" type="ORF">FEF65_05700</name>
</gene>
<dbReference type="EMBL" id="VBRY01000004">
    <property type="protein sequence ID" value="TLS67937.1"/>
    <property type="molecule type" value="Genomic_DNA"/>
</dbReference>
<organism evidence="2 3">
    <name type="scientific">Mariprofundus erugo</name>
    <dbReference type="NCBI Taxonomy" id="2528639"/>
    <lineage>
        <taxon>Bacteria</taxon>
        <taxon>Pseudomonadati</taxon>
        <taxon>Pseudomonadota</taxon>
        <taxon>Candidatius Mariprofundia</taxon>
        <taxon>Mariprofundales</taxon>
        <taxon>Mariprofundaceae</taxon>
        <taxon>Mariprofundus</taxon>
    </lineage>
</organism>